<feature type="compositionally biased region" description="Basic and acidic residues" evidence="1">
    <location>
        <begin position="130"/>
        <end position="140"/>
    </location>
</feature>
<protein>
    <submittedName>
        <fullName evidence="2">Uncharacterized protein</fullName>
    </submittedName>
</protein>
<name>A0A2G8SAN1_9APHY</name>
<dbReference type="EMBL" id="AYKW01000013">
    <property type="protein sequence ID" value="PIL30810.1"/>
    <property type="molecule type" value="Genomic_DNA"/>
</dbReference>
<feature type="region of interest" description="Disordered" evidence="1">
    <location>
        <begin position="96"/>
        <end position="140"/>
    </location>
</feature>
<accession>A0A2G8SAN1</accession>
<evidence type="ECO:0000313" key="3">
    <source>
        <dbReference type="Proteomes" id="UP000230002"/>
    </source>
</evidence>
<comment type="caution">
    <text evidence="2">The sequence shown here is derived from an EMBL/GenBank/DDBJ whole genome shotgun (WGS) entry which is preliminary data.</text>
</comment>
<feature type="compositionally biased region" description="Polar residues" evidence="1">
    <location>
        <begin position="99"/>
        <end position="110"/>
    </location>
</feature>
<reference evidence="2 3" key="1">
    <citation type="journal article" date="2015" name="Sci. Rep.">
        <title>Chromosome-level genome map provides insights into diverse defense mechanisms in the medicinal fungus Ganoderma sinense.</title>
        <authorList>
            <person name="Zhu Y."/>
            <person name="Xu J."/>
            <person name="Sun C."/>
            <person name="Zhou S."/>
            <person name="Xu H."/>
            <person name="Nelson D.R."/>
            <person name="Qian J."/>
            <person name="Song J."/>
            <person name="Luo H."/>
            <person name="Xiang L."/>
            <person name="Li Y."/>
            <person name="Xu Z."/>
            <person name="Ji A."/>
            <person name="Wang L."/>
            <person name="Lu S."/>
            <person name="Hayward A."/>
            <person name="Sun W."/>
            <person name="Li X."/>
            <person name="Schwartz D.C."/>
            <person name="Wang Y."/>
            <person name="Chen S."/>
        </authorList>
    </citation>
    <scope>NUCLEOTIDE SEQUENCE [LARGE SCALE GENOMIC DNA]</scope>
    <source>
        <strain evidence="2 3">ZZ0214-1</strain>
    </source>
</reference>
<dbReference type="Proteomes" id="UP000230002">
    <property type="component" value="Unassembled WGS sequence"/>
</dbReference>
<sequence length="140" mass="14595">MPALNNNHEGTQASYGGKAMSVVSPTLAKLQSGGPRILQVHASSRSFITTRISWIPPRFQAVSVETHFMNLHSVPETGSLGTLACAPADFISPPLPTSIGGTTLDSEPNLGNSAKGKGKGKGKTSSSKRSKIDTLKPEPA</sequence>
<organism evidence="2 3">
    <name type="scientific">Ganoderma sinense ZZ0214-1</name>
    <dbReference type="NCBI Taxonomy" id="1077348"/>
    <lineage>
        <taxon>Eukaryota</taxon>
        <taxon>Fungi</taxon>
        <taxon>Dikarya</taxon>
        <taxon>Basidiomycota</taxon>
        <taxon>Agaricomycotina</taxon>
        <taxon>Agaricomycetes</taxon>
        <taxon>Polyporales</taxon>
        <taxon>Polyporaceae</taxon>
        <taxon>Ganoderma</taxon>
    </lineage>
</organism>
<feature type="compositionally biased region" description="Basic residues" evidence="1">
    <location>
        <begin position="116"/>
        <end position="129"/>
    </location>
</feature>
<dbReference type="AlphaFoldDB" id="A0A2G8SAN1"/>
<proteinExistence type="predicted"/>
<evidence type="ECO:0000256" key="1">
    <source>
        <dbReference type="SAM" id="MobiDB-lite"/>
    </source>
</evidence>
<keyword evidence="3" id="KW-1185">Reference proteome</keyword>
<gene>
    <name evidence="2" type="ORF">GSI_06978</name>
</gene>
<evidence type="ECO:0000313" key="2">
    <source>
        <dbReference type="EMBL" id="PIL30810.1"/>
    </source>
</evidence>